<evidence type="ECO:0000313" key="2">
    <source>
        <dbReference type="Proteomes" id="UP000290407"/>
    </source>
</evidence>
<evidence type="ECO:0000313" key="1">
    <source>
        <dbReference type="EMBL" id="RYC67558.1"/>
    </source>
</evidence>
<name>A0A4V1RVQ2_9BACT</name>
<dbReference type="RefSeq" id="WP_129604496.1">
    <property type="nucleotide sequence ID" value="NZ_SBLB01000007.1"/>
</dbReference>
<comment type="caution">
    <text evidence="1">The sequence shown here is derived from an EMBL/GenBank/DDBJ whole genome shotgun (WGS) entry which is preliminary data.</text>
</comment>
<sequence>MENPFDNMVDAMMKLQQTNTLRIVKLEYEIAILKQMVFKDIAVRLDADPKEVESKYESLTHVALLSGFETILLSLPNLDEDEVKRHLGL</sequence>
<protein>
    <submittedName>
        <fullName evidence="1">Uncharacterized protein</fullName>
    </submittedName>
</protein>
<reference evidence="1 2" key="1">
    <citation type="submission" date="2019-01" db="EMBL/GenBank/DDBJ databases">
        <title>Spirosoma flava sp. nov., a propanil-degrading bacterium isolated from herbicide-contaminated soil.</title>
        <authorList>
            <person name="Zhang L."/>
            <person name="Jiang J.-D."/>
        </authorList>
    </citation>
    <scope>NUCLEOTIDE SEQUENCE [LARGE SCALE GENOMIC DNA]</scope>
    <source>
        <strain evidence="1 2">TY50</strain>
    </source>
</reference>
<accession>A0A4V1RVQ2</accession>
<keyword evidence="2" id="KW-1185">Reference proteome</keyword>
<dbReference type="EMBL" id="SBLB01000007">
    <property type="protein sequence ID" value="RYC67558.1"/>
    <property type="molecule type" value="Genomic_DNA"/>
</dbReference>
<organism evidence="1 2">
    <name type="scientific">Spirosoma sordidisoli</name>
    <dbReference type="NCBI Taxonomy" id="2502893"/>
    <lineage>
        <taxon>Bacteria</taxon>
        <taxon>Pseudomonadati</taxon>
        <taxon>Bacteroidota</taxon>
        <taxon>Cytophagia</taxon>
        <taxon>Cytophagales</taxon>
        <taxon>Cytophagaceae</taxon>
        <taxon>Spirosoma</taxon>
    </lineage>
</organism>
<dbReference type="Proteomes" id="UP000290407">
    <property type="component" value="Unassembled WGS sequence"/>
</dbReference>
<proteinExistence type="predicted"/>
<gene>
    <name evidence="1" type="ORF">EQG79_22885</name>
</gene>
<dbReference type="AlphaFoldDB" id="A0A4V1RVQ2"/>